<dbReference type="InterPro" id="IPR050738">
    <property type="entry name" value="Sulfatase"/>
</dbReference>
<organism evidence="2 3">
    <name type="scientific">Stakelama saccharophila</name>
    <dbReference type="NCBI Taxonomy" id="3075605"/>
    <lineage>
        <taxon>Bacteria</taxon>
        <taxon>Pseudomonadati</taxon>
        <taxon>Pseudomonadota</taxon>
        <taxon>Alphaproteobacteria</taxon>
        <taxon>Sphingomonadales</taxon>
        <taxon>Sphingomonadaceae</taxon>
        <taxon>Stakelama</taxon>
    </lineage>
</organism>
<dbReference type="Gene3D" id="3.40.720.10">
    <property type="entry name" value="Alkaline Phosphatase, subunit A"/>
    <property type="match status" value="1"/>
</dbReference>
<sequence length="131" mass="14312">MRGRKSSLYEGGIRQPLIMYWRGHMKPGTRDEESVGQGVDLLPTVADATGLAVPDGADGTRPTQPNCTIRRTIAQRSARAWSNACATGWRRCRNTSRPGEGIGNIVARHAGRMTARIAYGNCPGVNRRHRA</sequence>
<name>A0ABZ0BCU7_9SPHN</name>
<dbReference type="Proteomes" id="UP001302249">
    <property type="component" value="Chromosome"/>
</dbReference>
<reference evidence="2 3" key="1">
    <citation type="submission" date="2023-09" db="EMBL/GenBank/DDBJ databases">
        <authorList>
            <person name="Rey-Velasco X."/>
        </authorList>
    </citation>
    <scope>NUCLEOTIDE SEQUENCE [LARGE SCALE GENOMIC DNA]</scope>
    <source>
        <strain evidence="2 3">W311</strain>
    </source>
</reference>
<dbReference type="InterPro" id="IPR017850">
    <property type="entry name" value="Alkaline_phosphatase_core_sf"/>
</dbReference>
<dbReference type="PANTHER" id="PTHR42693">
    <property type="entry name" value="ARYLSULFATASE FAMILY MEMBER"/>
    <property type="match status" value="1"/>
</dbReference>
<accession>A0ABZ0BCU7</accession>
<evidence type="ECO:0000313" key="2">
    <source>
        <dbReference type="EMBL" id="WNO54683.1"/>
    </source>
</evidence>
<dbReference type="PANTHER" id="PTHR42693:SF33">
    <property type="entry name" value="ARYLSULFATASE"/>
    <property type="match status" value="1"/>
</dbReference>
<comment type="similarity">
    <text evidence="1">Belongs to the sulfatase family.</text>
</comment>
<dbReference type="SUPFAM" id="SSF53649">
    <property type="entry name" value="Alkaline phosphatase-like"/>
    <property type="match status" value="1"/>
</dbReference>
<dbReference type="EMBL" id="CP135076">
    <property type="protein sequence ID" value="WNO54683.1"/>
    <property type="molecule type" value="Genomic_DNA"/>
</dbReference>
<evidence type="ECO:0000313" key="3">
    <source>
        <dbReference type="Proteomes" id="UP001302249"/>
    </source>
</evidence>
<gene>
    <name evidence="2" type="ORF">RPR59_05380</name>
</gene>
<keyword evidence="3" id="KW-1185">Reference proteome</keyword>
<evidence type="ECO:0000256" key="1">
    <source>
        <dbReference type="ARBA" id="ARBA00008779"/>
    </source>
</evidence>
<dbReference type="RefSeq" id="WP_313917449.1">
    <property type="nucleotide sequence ID" value="NZ_CP135076.1"/>
</dbReference>
<proteinExistence type="inferred from homology"/>
<protein>
    <submittedName>
        <fullName evidence="2">Sulfatase-like hydrolase/transferase</fullName>
    </submittedName>
</protein>